<organism evidence="1 2">
    <name type="scientific">Solanum commersonii</name>
    <name type="common">Commerson's wild potato</name>
    <name type="synonym">Commerson's nightshade</name>
    <dbReference type="NCBI Taxonomy" id="4109"/>
    <lineage>
        <taxon>Eukaryota</taxon>
        <taxon>Viridiplantae</taxon>
        <taxon>Streptophyta</taxon>
        <taxon>Embryophyta</taxon>
        <taxon>Tracheophyta</taxon>
        <taxon>Spermatophyta</taxon>
        <taxon>Magnoliopsida</taxon>
        <taxon>eudicotyledons</taxon>
        <taxon>Gunneridae</taxon>
        <taxon>Pentapetalae</taxon>
        <taxon>asterids</taxon>
        <taxon>lamiids</taxon>
        <taxon>Solanales</taxon>
        <taxon>Solanaceae</taxon>
        <taxon>Solanoideae</taxon>
        <taxon>Solaneae</taxon>
        <taxon>Solanum</taxon>
    </lineage>
</organism>
<protein>
    <submittedName>
        <fullName evidence="1">Uncharacterized protein</fullName>
    </submittedName>
</protein>
<dbReference type="AlphaFoldDB" id="A0A9J5WMX6"/>
<dbReference type="Proteomes" id="UP000824120">
    <property type="component" value="Chromosome 11"/>
</dbReference>
<feature type="non-terminal residue" evidence="1">
    <location>
        <position position="1"/>
    </location>
</feature>
<sequence length="60" mass="6903">MNVDDVGKNKIVGGNEKLLRRKSTTKDKKKINGGEIKDESINKVVRRRNCIKWRADLHAK</sequence>
<evidence type="ECO:0000313" key="2">
    <source>
        <dbReference type="Proteomes" id="UP000824120"/>
    </source>
</evidence>
<comment type="caution">
    <text evidence="1">The sequence shown here is derived from an EMBL/GenBank/DDBJ whole genome shotgun (WGS) entry which is preliminary data.</text>
</comment>
<accession>A0A9J5WMX6</accession>
<dbReference type="EMBL" id="JACXVP010000011">
    <property type="protein sequence ID" value="KAG5576246.1"/>
    <property type="molecule type" value="Genomic_DNA"/>
</dbReference>
<evidence type="ECO:0000313" key="1">
    <source>
        <dbReference type="EMBL" id="KAG5576246.1"/>
    </source>
</evidence>
<reference evidence="1 2" key="1">
    <citation type="submission" date="2020-09" db="EMBL/GenBank/DDBJ databases">
        <title>De no assembly of potato wild relative species, Solanum commersonii.</title>
        <authorList>
            <person name="Cho K."/>
        </authorList>
    </citation>
    <scope>NUCLEOTIDE SEQUENCE [LARGE SCALE GENOMIC DNA]</scope>
    <source>
        <strain evidence="1">LZ3.2</strain>
        <tissue evidence="1">Leaf</tissue>
    </source>
</reference>
<name>A0A9J5WMX6_SOLCO</name>
<keyword evidence="2" id="KW-1185">Reference proteome</keyword>
<gene>
    <name evidence="1" type="ORF">H5410_056380</name>
</gene>
<proteinExistence type="predicted"/>